<evidence type="ECO:0000313" key="9">
    <source>
        <dbReference type="EMBL" id="KAF2755833.1"/>
    </source>
</evidence>
<evidence type="ECO:0000256" key="7">
    <source>
        <dbReference type="ARBA" id="ARBA00023128"/>
    </source>
</evidence>
<evidence type="ECO:0000256" key="8">
    <source>
        <dbReference type="ARBA" id="ARBA00023136"/>
    </source>
</evidence>
<comment type="similarity">
    <text evidence="2">Belongs to the complex I LYR family.</text>
</comment>
<dbReference type="PANTHER" id="PTHR12964:SF0">
    <property type="entry name" value="NADH DEHYDROGENASE [UBIQUINONE] 1 ALPHA SUBCOMPLEX SUBUNIT 6"/>
    <property type="match status" value="1"/>
</dbReference>
<evidence type="ECO:0000256" key="5">
    <source>
        <dbReference type="ARBA" id="ARBA00022792"/>
    </source>
</evidence>
<accession>A0A6A6VZW2</accession>
<dbReference type="Proteomes" id="UP000799437">
    <property type="component" value="Unassembled WGS sequence"/>
</dbReference>
<dbReference type="RefSeq" id="XP_033598284.1">
    <property type="nucleotide sequence ID" value="XM_033748337.1"/>
</dbReference>
<comment type="subcellular location">
    <subcellularLocation>
        <location evidence="1">Mitochondrion inner membrane</location>
        <topology evidence="1">Peripheral membrane protein</topology>
        <orientation evidence="1">Matrix side</orientation>
    </subcellularLocation>
</comment>
<dbReference type="CDD" id="cd20266">
    <property type="entry name" value="Complex1_LYR_NDUFA6_LYRM6"/>
    <property type="match status" value="1"/>
</dbReference>
<dbReference type="InterPro" id="IPR045299">
    <property type="entry name" value="Complex1_LYR_NDUFA6_LYRM6"/>
</dbReference>
<organism evidence="9 10">
    <name type="scientific">Pseudovirgaria hyperparasitica</name>
    <dbReference type="NCBI Taxonomy" id="470096"/>
    <lineage>
        <taxon>Eukaryota</taxon>
        <taxon>Fungi</taxon>
        <taxon>Dikarya</taxon>
        <taxon>Ascomycota</taxon>
        <taxon>Pezizomycotina</taxon>
        <taxon>Dothideomycetes</taxon>
        <taxon>Dothideomycetes incertae sedis</taxon>
        <taxon>Acrospermales</taxon>
        <taxon>Acrospermaceae</taxon>
        <taxon>Pseudovirgaria</taxon>
    </lineage>
</organism>
<sequence length="122" mass="14753">MTINATYLARTTRTSADWADARNRVIHSYRQWLRACPEIQSMYKLNLPIAALRTKLRQEFERHRYVNQLKTVDVLIFQAHAEFQETLNFWKQKTNVMKYFQVEEDNKKQPHDFMGRFLEGRN</sequence>
<protein>
    <submittedName>
        <fullName evidence="9">Complex 1 protein</fullName>
    </submittedName>
</protein>
<keyword evidence="7" id="KW-0496">Mitochondrion</keyword>
<evidence type="ECO:0000256" key="4">
    <source>
        <dbReference type="ARBA" id="ARBA00022660"/>
    </source>
</evidence>
<dbReference type="GO" id="GO:0006979">
    <property type="term" value="P:response to oxidative stress"/>
    <property type="evidence" value="ECO:0007669"/>
    <property type="project" value="TreeGrafter"/>
</dbReference>
<evidence type="ECO:0000256" key="1">
    <source>
        <dbReference type="ARBA" id="ARBA00004443"/>
    </source>
</evidence>
<dbReference type="AlphaFoldDB" id="A0A6A6VZW2"/>
<keyword evidence="3" id="KW-0813">Transport</keyword>
<dbReference type="InterPro" id="IPR016488">
    <property type="entry name" value="NADH_Ub_cplx-1_asu_su-6"/>
</dbReference>
<gene>
    <name evidence="9" type="ORF">EJ05DRAFT_512424</name>
</gene>
<keyword evidence="10" id="KW-1185">Reference proteome</keyword>
<name>A0A6A6VZW2_9PEZI</name>
<dbReference type="GO" id="GO:0045271">
    <property type="term" value="C:respiratory chain complex I"/>
    <property type="evidence" value="ECO:0007669"/>
    <property type="project" value="InterPro"/>
</dbReference>
<dbReference type="EMBL" id="ML996576">
    <property type="protein sequence ID" value="KAF2755833.1"/>
    <property type="molecule type" value="Genomic_DNA"/>
</dbReference>
<keyword evidence="8" id="KW-0472">Membrane</keyword>
<dbReference type="GO" id="GO:0005743">
    <property type="term" value="C:mitochondrial inner membrane"/>
    <property type="evidence" value="ECO:0007669"/>
    <property type="project" value="UniProtKB-SubCell"/>
</dbReference>
<evidence type="ECO:0000256" key="2">
    <source>
        <dbReference type="ARBA" id="ARBA00009508"/>
    </source>
</evidence>
<dbReference type="PANTHER" id="PTHR12964">
    <property type="entry name" value="NADH-UBIQUINONE OXIDOREDUCTASE B14 SUBUNIT"/>
    <property type="match status" value="1"/>
</dbReference>
<dbReference type="GeneID" id="54489391"/>
<evidence type="ECO:0000313" key="10">
    <source>
        <dbReference type="Proteomes" id="UP000799437"/>
    </source>
</evidence>
<dbReference type="OrthoDB" id="14535at2759"/>
<evidence type="ECO:0000256" key="6">
    <source>
        <dbReference type="ARBA" id="ARBA00022982"/>
    </source>
</evidence>
<proteinExistence type="inferred from homology"/>
<keyword evidence="5" id="KW-0999">Mitochondrion inner membrane</keyword>
<keyword evidence="4" id="KW-0679">Respiratory chain</keyword>
<keyword evidence="6" id="KW-0249">Electron transport</keyword>
<reference evidence="9" key="1">
    <citation type="journal article" date="2020" name="Stud. Mycol.">
        <title>101 Dothideomycetes genomes: a test case for predicting lifestyles and emergence of pathogens.</title>
        <authorList>
            <person name="Haridas S."/>
            <person name="Albert R."/>
            <person name="Binder M."/>
            <person name="Bloem J."/>
            <person name="Labutti K."/>
            <person name="Salamov A."/>
            <person name="Andreopoulos B."/>
            <person name="Baker S."/>
            <person name="Barry K."/>
            <person name="Bills G."/>
            <person name="Bluhm B."/>
            <person name="Cannon C."/>
            <person name="Castanera R."/>
            <person name="Culley D."/>
            <person name="Daum C."/>
            <person name="Ezra D."/>
            <person name="Gonzalez J."/>
            <person name="Henrissat B."/>
            <person name="Kuo A."/>
            <person name="Liang C."/>
            <person name="Lipzen A."/>
            <person name="Lutzoni F."/>
            <person name="Magnuson J."/>
            <person name="Mondo S."/>
            <person name="Nolan M."/>
            <person name="Ohm R."/>
            <person name="Pangilinan J."/>
            <person name="Park H.-J."/>
            <person name="Ramirez L."/>
            <person name="Alfaro M."/>
            <person name="Sun H."/>
            <person name="Tritt A."/>
            <person name="Yoshinaga Y."/>
            <person name="Zwiers L.-H."/>
            <person name="Turgeon B."/>
            <person name="Goodwin S."/>
            <person name="Spatafora J."/>
            <person name="Crous P."/>
            <person name="Grigoriev I."/>
        </authorList>
    </citation>
    <scope>NUCLEOTIDE SEQUENCE</scope>
    <source>
        <strain evidence="9">CBS 121739</strain>
    </source>
</reference>
<dbReference type="PIRSF" id="PIRSF006643">
    <property type="entry name" value="NDUA6"/>
    <property type="match status" value="1"/>
</dbReference>
<dbReference type="Pfam" id="PF13233">
    <property type="entry name" value="Complex1_LYR_2"/>
    <property type="match status" value="1"/>
</dbReference>
<evidence type="ECO:0000256" key="3">
    <source>
        <dbReference type="ARBA" id="ARBA00022448"/>
    </source>
</evidence>